<organism evidence="9 10">
    <name type="scientific">Nonomuraea longicatena</name>
    <dbReference type="NCBI Taxonomy" id="83682"/>
    <lineage>
        <taxon>Bacteria</taxon>
        <taxon>Bacillati</taxon>
        <taxon>Actinomycetota</taxon>
        <taxon>Actinomycetes</taxon>
        <taxon>Streptosporangiales</taxon>
        <taxon>Streptosporangiaceae</taxon>
        <taxon>Nonomuraea</taxon>
    </lineage>
</organism>
<dbReference type="PROSITE" id="PS00211">
    <property type="entry name" value="ABC_TRANSPORTER_1"/>
    <property type="match status" value="2"/>
</dbReference>
<sequence length="551" mass="58142">MTLTINELSVSYHGHAAVDRVSLEIGEREVVALVGESGCGKTSLARALLGLLPPGAQVSGSALLGDDDLARRTDWAGVRGRRVAIVPQGAMTGLSPVHKVRRQLEEMLALHGGTAAPADLLDRVGLKTEHLGCYPHEMSGGQRQRVAIALALAGEPDLLVADEPTTGLDAIIQRQVLTLLSSLGIGLLVVSHDLAAIAPYADRVAVMYAGRLAEVRQKGAPARHPYTLGLLTATPATDREVPWGSVPGAAPALGQAPDGCRFAPRCPRALEICRSEQPPLVDGLACHNPGEGAYPLVPRATVPCGETAARLTGIRHVYERRGVEALKGVDLEVCTGEIVGLVGESGSGKSTLARITLGLIKPTAGRVVIGGEELTARKGRALRRIQQRVGFVHQDPYDSLHPGMRVGALVGEPLVLAKAGDRERRVLSALEAAGLPCDTEFLRRYPGQLSGGQRQRVSIARALVNDPVLLIADESTSMLDVSTRAGIATTLRALATERGLAVVFVTHDLGEAVQSCDRIVVLRGGEVVEQGATADLAREPAHPYTRELLNL</sequence>
<dbReference type="PANTHER" id="PTHR43297">
    <property type="entry name" value="OLIGOPEPTIDE TRANSPORT ATP-BINDING PROTEIN APPD"/>
    <property type="match status" value="1"/>
</dbReference>
<dbReference type="InterPro" id="IPR050388">
    <property type="entry name" value="ABC_Ni/Peptide_Import"/>
</dbReference>
<protein>
    <submittedName>
        <fullName evidence="9">ABC transporter ATP-binding protein</fullName>
    </submittedName>
</protein>
<keyword evidence="4" id="KW-1003">Cell membrane</keyword>
<dbReference type="GO" id="GO:0005524">
    <property type="term" value="F:ATP binding"/>
    <property type="evidence" value="ECO:0007669"/>
    <property type="project" value="UniProtKB-KW"/>
</dbReference>
<name>A0ABP4BJM0_9ACTN</name>
<dbReference type="CDD" id="cd03257">
    <property type="entry name" value="ABC_NikE_OppD_transporters"/>
    <property type="match status" value="2"/>
</dbReference>
<dbReference type="Gene3D" id="3.40.50.300">
    <property type="entry name" value="P-loop containing nucleotide triphosphate hydrolases"/>
    <property type="match status" value="2"/>
</dbReference>
<dbReference type="InterPro" id="IPR013563">
    <property type="entry name" value="Oligopep_ABC_C"/>
</dbReference>
<dbReference type="InterPro" id="IPR003439">
    <property type="entry name" value="ABC_transporter-like_ATP-bd"/>
</dbReference>
<dbReference type="SMART" id="SM00382">
    <property type="entry name" value="AAA"/>
    <property type="match status" value="2"/>
</dbReference>
<keyword evidence="3" id="KW-0813">Transport</keyword>
<evidence type="ECO:0000313" key="9">
    <source>
        <dbReference type="EMBL" id="GAA0950780.1"/>
    </source>
</evidence>
<evidence type="ECO:0000256" key="6">
    <source>
        <dbReference type="ARBA" id="ARBA00022840"/>
    </source>
</evidence>
<dbReference type="PROSITE" id="PS50893">
    <property type="entry name" value="ABC_TRANSPORTER_2"/>
    <property type="match status" value="2"/>
</dbReference>
<gene>
    <name evidence="9" type="ORF">GCM10009560_70570</name>
</gene>
<dbReference type="SUPFAM" id="SSF52540">
    <property type="entry name" value="P-loop containing nucleoside triphosphate hydrolases"/>
    <property type="match status" value="2"/>
</dbReference>
<dbReference type="Pfam" id="PF00005">
    <property type="entry name" value="ABC_tran"/>
    <property type="match status" value="2"/>
</dbReference>
<dbReference type="InterPro" id="IPR017871">
    <property type="entry name" value="ABC_transporter-like_CS"/>
</dbReference>
<feature type="domain" description="ABC transporter" evidence="8">
    <location>
        <begin position="309"/>
        <end position="549"/>
    </location>
</feature>
<evidence type="ECO:0000256" key="3">
    <source>
        <dbReference type="ARBA" id="ARBA00022448"/>
    </source>
</evidence>
<dbReference type="EMBL" id="BAAAHQ010000048">
    <property type="protein sequence ID" value="GAA0950780.1"/>
    <property type="molecule type" value="Genomic_DNA"/>
</dbReference>
<evidence type="ECO:0000256" key="1">
    <source>
        <dbReference type="ARBA" id="ARBA00004202"/>
    </source>
</evidence>
<evidence type="ECO:0000256" key="5">
    <source>
        <dbReference type="ARBA" id="ARBA00022741"/>
    </source>
</evidence>
<keyword evidence="7" id="KW-0472">Membrane</keyword>
<dbReference type="InterPro" id="IPR003593">
    <property type="entry name" value="AAA+_ATPase"/>
</dbReference>
<evidence type="ECO:0000256" key="7">
    <source>
        <dbReference type="ARBA" id="ARBA00023136"/>
    </source>
</evidence>
<dbReference type="Pfam" id="PF08352">
    <property type="entry name" value="oligo_HPY"/>
    <property type="match status" value="2"/>
</dbReference>
<accession>A0ABP4BJM0</accession>
<evidence type="ECO:0000256" key="2">
    <source>
        <dbReference type="ARBA" id="ARBA00005417"/>
    </source>
</evidence>
<proteinExistence type="inferred from homology"/>
<feature type="domain" description="ABC transporter" evidence="8">
    <location>
        <begin position="3"/>
        <end position="234"/>
    </location>
</feature>
<keyword evidence="5" id="KW-0547">Nucleotide-binding</keyword>
<dbReference type="RefSeq" id="WP_343954626.1">
    <property type="nucleotide sequence ID" value="NZ_BAAAHQ010000048.1"/>
</dbReference>
<evidence type="ECO:0000256" key="4">
    <source>
        <dbReference type="ARBA" id="ARBA00022475"/>
    </source>
</evidence>
<dbReference type="NCBIfam" id="TIGR01727">
    <property type="entry name" value="oligo_HPY"/>
    <property type="match status" value="1"/>
</dbReference>
<comment type="subcellular location">
    <subcellularLocation>
        <location evidence="1">Cell membrane</location>
        <topology evidence="1">Peripheral membrane protein</topology>
    </subcellularLocation>
</comment>
<dbReference type="Proteomes" id="UP001501578">
    <property type="component" value="Unassembled WGS sequence"/>
</dbReference>
<comment type="caution">
    <text evidence="9">The sequence shown here is derived from an EMBL/GenBank/DDBJ whole genome shotgun (WGS) entry which is preliminary data.</text>
</comment>
<dbReference type="PANTHER" id="PTHR43297:SF2">
    <property type="entry name" value="DIPEPTIDE TRANSPORT ATP-BINDING PROTEIN DPPD"/>
    <property type="match status" value="1"/>
</dbReference>
<keyword evidence="6 9" id="KW-0067">ATP-binding</keyword>
<keyword evidence="10" id="KW-1185">Reference proteome</keyword>
<evidence type="ECO:0000313" key="10">
    <source>
        <dbReference type="Proteomes" id="UP001501578"/>
    </source>
</evidence>
<reference evidence="10" key="1">
    <citation type="journal article" date="2019" name="Int. J. Syst. Evol. Microbiol.">
        <title>The Global Catalogue of Microorganisms (GCM) 10K type strain sequencing project: providing services to taxonomists for standard genome sequencing and annotation.</title>
        <authorList>
            <consortium name="The Broad Institute Genomics Platform"/>
            <consortium name="The Broad Institute Genome Sequencing Center for Infectious Disease"/>
            <person name="Wu L."/>
            <person name="Ma J."/>
        </authorList>
    </citation>
    <scope>NUCLEOTIDE SEQUENCE [LARGE SCALE GENOMIC DNA]</scope>
    <source>
        <strain evidence="10">JCM 11136</strain>
    </source>
</reference>
<dbReference type="InterPro" id="IPR027417">
    <property type="entry name" value="P-loop_NTPase"/>
</dbReference>
<evidence type="ECO:0000259" key="8">
    <source>
        <dbReference type="PROSITE" id="PS50893"/>
    </source>
</evidence>
<comment type="similarity">
    <text evidence="2">Belongs to the ABC transporter superfamily.</text>
</comment>